<evidence type="ECO:0000313" key="1">
    <source>
        <dbReference type="EMBL" id="TZF99661.1"/>
    </source>
</evidence>
<proteinExistence type="predicted"/>
<dbReference type="AlphaFoldDB" id="A0A5D8ZYR6"/>
<accession>A0A5D8ZYR6</accession>
<protein>
    <submittedName>
        <fullName evidence="1">Putative glycolipid-binding domain-containing protein</fullName>
    </submittedName>
</protein>
<keyword evidence="1" id="KW-0614">Plasmid</keyword>
<name>A0A5D8ZYR6_9FLAO</name>
<evidence type="ECO:0000313" key="2">
    <source>
        <dbReference type="Proteomes" id="UP000323884"/>
    </source>
</evidence>
<dbReference type="EMBL" id="VTRU01000001">
    <property type="protein sequence ID" value="TZF99661.1"/>
    <property type="molecule type" value="Genomic_DNA"/>
</dbReference>
<geneLocation type="plasmid" evidence="1">
    <name>unnamed1</name>
</geneLocation>
<dbReference type="Pfam" id="PF06475">
    <property type="entry name" value="Glycolipid_bind"/>
    <property type="match status" value="1"/>
</dbReference>
<organism evidence="1 2">
    <name type="scientific">Chryseobacterium panacisoli</name>
    <dbReference type="NCBI Taxonomy" id="1807141"/>
    <lineage>
        <taxon>Bacteria</taxon>
        <taxon>Pseudomonadati</taxon>
        <taxon>Bacteroidota</taxon>
        <taxon>Flavobacteriia</taxon>
        <taxon>Flavobacteriales</taxon>
        <taxon>Weeksellaceae</taxon>
        <taxon>Chryseobacterium group</taxon>
        <taxon>Chryseobacterium</taxon>
    </lineage>
</organism>
<dbReference type="Proteomes" id="UP000323884">
    <property type="component" value="Unassembled WGS sequence"/>
</dbReference>
<dbReference type="RefSeq" id="WP_149386746.1">
    <property type="nucleotide sequence ID" value="NZ_VTRU01000001.1"/>
</dbReference>
<reference evidence="1 2" key="1">
    <citation type="submission" date="2019-08" db="EMBL/GenBank/DDBJ databases">
        <title>Draft genome sequence of Chryseobacterium sp. Gsoil 183.</title>
        <authorList>
            <person name="Im W.-T."/>
        </authorList>
    </citation>
    <scope>NUCLEOTIDE SEQUENCE [LARGE SCALE GENOMIC DNA]</scope>
    <source>
        <strain evidence="1 2">Gsoil 183</strain>
        <plasmid evidence="1">unnamed1</plasmid>
    </source>
</reference>
<dbReference type="OrthoDB" id="9814791at2"/>
<comment type="caution">
    <text evidence="1">The sequence shown here is derived from an EMBL/GenBank/DDBJ whole genome shotgun (WGS) entry which is preliminary data.</text>
</comment>
<sequence length="183" mass="21344">MKTLVWRGILYPSLEYFNLQSDDKSYTVESKIIGCYEDKIFAVNYSILIDENWIVQSFLIESEINTIKSTFAGKRIQDQWEINNTISPEFNGCEFIDISLTPFTNTLPINNLKLQESISQKIDVLYIDVLNQQIRPVQQQYTRTAINKYLYENIENDFKAEISVDETGLVISYPELFEKIAEL</sequence>
<gene>
    <name evidence="1" type="ORF">FW781_06955</name>
</gene>
<keyword evidence="2" id="KW-1185">Reference proteome</keyword>
<dbReference type="InterPro" id="IPR009467">
    <property type="entry name" value="Glycolipid-bd_prot_put"/>
</dbReference>
<dbReference type="SUPFAM" id="SSF159275">
    <property type="entry name" value="PA1994-like"/>
    <property type="match status" value="1"/>
</dbReference>